<dbReference type="GO" id="GO:0004553">
    <property type="term" value="F:hydrolase activity, hydrolyzing O-glycosyl compounds"/>
    <property type="evidence" value="ECO:0007669"/>
    <property type="project" value="InterPro"/>
</dbReference>
<keyword evidence="2" id="KW-0732">Signal</keyword>
<name>A0A0P1AZD5_PLAHL</name>
<evidence type="ECO:0000256" key="2">
    <source>
        <dbReference type="SAM" id="SignalP"/>
    </source>
</evidence>
<evidence type="ECO:0000313" key="4">
    <source>
        <dbReference type="Proteomes" id="UP000054928"/>
    </source>
</evidence>
<dbReference type="RefSeq" id="XP_024583301.1">
    <property type="nucleotide sequence ID" value="XM_024717842.1"/>
</dbReference>
<dbReference type="InterPro" id="IPR016288">
    <property type="entry name" value="Beta_cellobiohydrolase"/>
</dbReference>
<protein>
    <submittedName>
        <fullName evidence="3">Glycosyl hydrolase family 6 protein</fullName>
    </submittedName>
</protein>
<accession>A0A0P1AZD5</accession>
<evidence type="ECO:0000313" key="3">
    <source>
        <dbReference type="EMBL" id="CEG46932.1"/>
    </source>
</evidence>
<keyword evidence="4" id="KW-1185">Reference proteome</keyword>
<sequence length="407" mass="43869">MVKILHSAVILASLALGFPVIESVGEELCSMVPLSFEPAKTKYPELAFAIDAVEEYSIAAWYTDRQTEAEKKTMLERLVKNCPEDSRLTVVVYGIPNKDCSGGFSNAGSVKNTADYKKFLTQLTTAVGTRKVLYVVEPDSVGLLAEKDGCGAEAGYEENLEVAVGILSKNPNAELYVDVGYWIVDSPDKLVVVVSVIKKLSLSGKVKGIVLNTSNYRSNKQISELCAKFQKAIGSTDMHCIADTSRNYLEPTSTDWCNVLPAGMGIPPTSETEIANLDYFMWIKVPGESDGTCNGGPDAGLFFDEAFKTLWDEGYLVKELGMNTIAQGGSGGSAGKGKSDYSPEQNTVAGEGDDEDTPAETPSSETMTKTGNTPDDPDDAYFTPSEAPEVTPAAPVMNCKVKRRVRH</sequence>
<dbReference type="OMA" id="EYSIAAW"/>
<feature type="signal peptide" evidence="2">
    <location>
        <begin position="1"/>
        <end position="17"/>
    </location>
</feature>
<dbReference type="STRING" id="4781.A0A0P1AZD5"/>
<dbReference type="Pfam" id="PF01341">
    <property type="entry name" value="Glyco_hydro_6"/>
    <property type="match status" value="1"/>
</dbReference>
<dbReference type="PRINTS" id="PR00733">
    <property type="entry name" value="GLHYDRLASE6"/>
</dbReference>
<dbReference type="Gene3D" id="3.20.20.40">
    <property type="entry name" value="1, 4-beta cellobiohydrolase"/>
    <property type="match status" value="1"/>
</dbReference>
<dbReference type="SUPFAM" id="SSF51989">
    <property type="entry name" value="Glycosyl hydrolases family 6, cellulases"/>
    <property type="match status" value="1"/>
</dbReference>
<feature type="region of interest" description="Disordered" evidence="1">
    <location>
        <begin position="328"/>
        <end position="407"/>
    </location>
</feature>
<dbReference type="PANTHER" id="PTHR34876">
    <property type="match status" value="1"/>
</dbReference>
<dbReference type="AlphaFoldDB" id="A0A0P1AZD5"/>
<dbReference type="Proteomes" id="UP000054928">
    <property type="component" value="Unassembled WGS sequence"/>
</dbReference>
<dbReference type="GO" id="GO:0030245">
    <property type="term" value="P:cellulose catabolic process"/>
    <property type="evidence" value="ECO:0007669"/>
    <property type="project" value="InterPro"/>
</dbReference>
<feature type="compositionally biased region" description="Polar residues" evidence="1">
    <location>
        <begin position="360"/>
        <end position="373"/>
    </location>
</feature>
<organism evidence="3 4">
    <name type="scientific">Plasmopara halstedii</name>
    <name type="common">Downy mildew of sunflower</name>
    <dbReference type="NCBI Taxonomy" id="4781"/>
    <lineage>
        <taxon>Eukaryota</taxon>
        <taxon>Sar</taxon>
        <taxon>Stramenopiles</taxon>
        <taxon>Oomycota</taxon>
        <taxon>Peronosporomycetes</taxon>
        <taxon>Peronosporales</taxon>
        <taxon>Peronosporaceae</taxon>
        <taxon>Plasmopara</taxon>
    </lineage>
</organism>
<proteinExistence type="predicted"/>
<feature type="chain" id="PRO_5025412103" evidence="2">
    <location>
        <begin position="18"/>
        <end position="407"/>
    </location>
</feature>
<dbReference type="OrthoDB" id="64893at2759"/>
<keyword evidence="3" id="KW-0378">Hydrolase</keyword>
<reference evidence="4" key="1">
    <citation type="submission" date="2014-09" db="EMBL/GenBank/DDBJ databases">
        <authorList>
            <person name="Sharma Rahul"/>
            <person name="Thines Marco"/>
        </authorList>
    </citation>
    <scope>NUCLEOTIDE SEQUENCE [LARGE SCALE GENOMIC DNA]</scope>
</reference>
<dbReference type="InterPro" id="IPR036434">
    <property type="entry name" value="Beta_cellobiohydrolase_sf"/>
</dbReference>
<dbReference type="FunFam" id="3.20.20.40:FF:000003">
    <property type="entry name" value="Glucanase"/>
    <property type="match status" value="1"/>
</dbReference>
<dbReference type="PANTHER" id="PTHR34876:SF4">
    <property type="entry name" value="1,4-BETA-D-GLUCAN CELLOBIOHYDROLASE C-RELATED"/>
    <property type="match status" value="1"/>
</dbReference>
<dbReference type="GeneID" id="36398656"/>
<evidence type="ECO:0000256" key="1">
    <source>
        <dbReference type="SAM" id="MobiDB-lite"/>
    </source>
</evidence>
<dbReference type="EMBL" id="CCYD01002371">
    <property type="protein sequence ID" value="CEG46932.1"/>
    <property type="molecule type" value="Genomic_DNA"/>
</dbReference>